<name>A0A2R6NPI7_9APHY</name>
<dbReference type="EMBL" id="MLYV02000990">
    <property type="protein sequence ID" value="PSR74391.1"/>
    <property type="molecule type" value="Genomic_DNA"/>
</dbReference>
<proteinExistence type="predicted"/>
<evidence type="ECO:0000313" key="2">
    <source>
        <dbReference type="Proteomes" id="UP000186601"/>
    </source>
</evidence>
<evidence type="ECO:0000313" key="1">
    <source>
        <dbReference type="EMBL" id="PSR74391.1"/>
    </source>
</evidence>
<protein>
    <submittedName>
        <fullName evidence="1">Uncharacterized protein</fullName>
    </submittedName>
</protein>
<comment type="caution">
    <text evidence="1">The sequence shown here is derived from an EMBL/GenBank/DDBJ whole genome shotgun (WGS) entry which is preliminary data.</text>
</comment>
<accession>A0A2R6NPI7</accession>
<sequence>MLHRETPAISRTPTATLPAFDASIYQWKTSESQIYQEADISSVFGERGSVVSQPNDIAVHSLHNTVTLNDADFKPTPRALVRQFRARNSLENMDNPPPYRF</sequence>
<reference evidence="1 2" key="1">
    <citation type="submission" date="2018-02" db="EMBL/GenBank/DDBJ databases">
        <title>Genome sequence of the basidiomycete white-rot fungus Phlebia centrifuga.</title>
        <authorList>
            <person name="Granchi Z."/>
            <person name="Peng M."/>
            <person name="de Vries R.P."/>
            <person name="Hilden K."/>
            <person name="Makela M.R."/>
            <person name="Grigoriev I."/>
            <person name="Riley R."/>
        </authorList>
    </citation>
    <scope>NUCLEOTIDE SEQUENCE [LARGE SCALE GENOMIC DNA]</scope>
    <source>
        <strain evidence="1 2">FBCC195</strain>
    </source>
</reference>
<dbReference type="Proteomes" id="UP000186601">
    <property type="component" value="Unassembled WGS sequence"/>
</dbReference>
<keyword evidence="2" id="KW-1185">Reference proteome</keyword>
<dbReference type="AlphaFoldDB" id="A0A2R6NPI7"/>
<gene>
    <name evidence="1" type="ORF">PHLCEN_2v9899</name>
</gene>
<organism evidence="1 2">
    <name type="scientific">Hermanssonia centrifuga</name>
    <dbReference type="NCBI Taxonomy" id="98765"/>
    <lineage>
        <taxon>Eukaryota</taxon>
        <taxon>Fungi</taxon>
        <taxon>Dikarya</taxon>
        <taxon>Basidiomycota</taxon>
        <taxon>Agaricomycotina</taxon>
        <taxon>Agaricomycetes</taxon>
        <taxon>Polyporales</taxon>
        <taxon>Meruliaceae</taxon>
        <taxon>Hermanssonia</taxon>
    </lineage>
</organism>